<dbReference type="RefSeq" id="XP_031781630.1">
    <property type="nucleotide sequence ID" value="XM_031925770.1"/>
</dbReference>
<dbReference type="AlphaFoldDB" id="A0A7M7Q483"/>
<name>A0A7M7Q483_NASVI</name>
<dbReference type="Gene3D" id="3.30.420.10">
    <property type="entry name" value="Ribonuclease H-like superfamily/Ribonuclease H"/>
    <property type="match status" value="1"/>
</dbReference>
<dbReference type="InterPro" id="IPR012337">
    <property type="entry name" value="RNaseH-like_sf"/>
</dbReference>
<dbReference type="GO" id="GO:0004523">
    <property type="term" value="F:RNA-DNA hybrid ribonuclease activity"/>
    <property type="evidence" value="ECO:0007669"/>
    <property type="project" value="InterPro"/>
</dbReference>
<dbReference type="PROSITE" id="PS50879">
    <property type="entry name" value="RNASE_H_1"/>
    <property type="match status" value="1"/>
</dbReference>
<feature type="domain" description="RNase H type-1" evidence="1">
    <location>
        <begin position="240"/>
        <end position="376"/>
    </location>
</feature>
<evidence type="ECO:0000313" key="3">
    <source>
        <dbReference type="Proteomes" id="UP000002358"/>
    </source>
</evidence>
<evidence type="ECO:0000313" key="2">
    <source>
        <dbReference type="EnsemblMetazoa" id="XP_031781630"/>
    </source>
</evidence>
<dbReference type="InterPro" id="IPR002156">
    <property type="entry name" value="RNaseH_domain"/>
</dbReference>
<dbReference type="OrthoDB" id="7701509at2759"/>
<keyword evidence="3" id="KW-1185">Reference proteome</keyword>
<reference evidence="2" key="1">
    <citation type="submission" date="2021-01" db="UniProtKB">
        <authorList>
            <consortium name="EnsemblMetazoa"/>
        </authorList>
    </citation>
    <scope>IDENTIFICATION</scope>
</reference>
<dbReference type="GO" id="GO:0003676">
    <property type="term" value="F:nucleic acid binding"/>
    <property type="evidence" value="ECO:0007669"/>
    <property type="project" value="InterPro"/>
</dbReference>
<protein>
    <recommendedName>
        <fullName evidence="1">RNase H type-1 domain-containing protein</fullName>
    </recommendedName>
</protein>
<dbReference type="EnsemblMetazoa" id="XM_031925770">
    <property type="protein sequence ID" value="XP_031781630"/>
    <property type="gene ID" value="LOC116416661"/>
</dbReference>
<dbReference type="KEGG" id="nvi:116416661"/>
<sequence>MQTNGNHSIEFNDAVIKESKSVKYLGMILDNTLSWNEHAEYIIAKSTKQLNILKFLRGTWWGGHPKVLKQSYLSLIRSSLEYGLFLTHIKNSNLRSKIQKIKNQAIRLALGYRRSTPINVMHSESKIPHFNDRIRYLSDNFILKLIAHDTPLKQKIENLSITIANNDRLNIKNNFPIIRSYNEIKSLVQNKIQRHLHPIPYDYTYEAIVEQPDINVTSGLHIKKSANPPQEFEKIFNDTIITQYTIFTDASKMKNQEYTGLAMFIPSNNQAYQFKIHTEASIFTAEGLAIFLSLNNIINSNFKRAYIFTDSLSILSALKDYTPNKSRNTSHIILDIKTLLNKCSQENIKVTLIWIPAHVNIKYNETVDSLAKNAIKDGTNTIYLLPFSDFGDKIKQKLILNTQQLITDQGTYKGTHYFDHYYKDNEAKPWFTKINLPREHITTINRIRSNHYNLSASLFRKNIIQSPTCECGYESENIDHILWDCPRFSNQRYSLIINKLNHYHSKKKKNTPKDTTSLLKNPNEKPARIITEYLKRCNLQI</sequence>
<dbReference type="Pfam" id="PF00075">
    <property type="entry name" value="RNase_H"/>
    <property type="match status" value="1"/>
</dbReference>
<accession>A0A7M7Q483</accession>
<dbReference type="Proteomes" id="UP000002358">
    <property type="component" value="Unassembled WGS sequence"/>
</dbReference>
<organism evidence="2 3">
    <name type="scientific">Nasonia vitripennis</name>
    <name type="common">Parasitic wasp</name>
    <dbReference type="NCBI Taxonomy" id="7425"/>
    <lineage>
        <taxon>Eukaryota</taxon>
        <taxon>Metazoa</taxon>
        <taxon>Ecdysozoa</taxon>
        <taxon>Arthropoda</taxon>
        <taxon>Hexapoda</taxon>
        <taxon>Insecta</taxon>
        <taxon>Pterygota</taxon>
        <taxon>Neoptera</taxon>
        <taxon>Endopterygota</taxon>
        <taxon>Hymenoptera</taxon>
        <taxon>Apocrita</taxon>
        <taxon>Proctotrupomorpha</taxon>
        <taxon>Chalcidoidea</taxon>
        <taxon>Pteromalidae</taxon>
        <taxon>Pteromalinae</taxon>
        <taxon>Nasonia</taxon>
    </lineage>
</organism>
<dbReference type="GeneID" id="116416661"/>
<dbReference type="SUPFAM" id="SSF53098">
    <property type="entry name" value="Ribonuclease H-like"/>
    <property type="match status" value="1"/>
</dbReference>
<dbReference type="CDD" id="cd09276">
    <property type="entry name" value="Rnase_HI_RT_non_LTR"/>
    <property type="match status" value="1"/>
</dbReference>
<dbReference type="InParanoid" id="A0A7M7Q483"/>
<evidence type="ECO:0000259" key="1">
    <source>
        <dbReference type="PROSITE" id="PS50879"/>
    </source>
</evidence>
<dbReference type="InterPro" id="IPR036397">
    <property type="entry name" value="RNaseH_sf"/>
</dbReference>
<proteinExistence type="predicted"/>